<evidence type="ECO:0000256" key="5">
    <source>
        <dbReference type="ARBA" id="ARBA00023002"/>
    </source>
</evidence>
<dbReference type="InterPro" id="IPR029479">
    <property type="entry name" value="Nitroreductase"/>
</dbReference>
<dbReference type="AlphaFoldDB" id="A0A0F9J8T2"/>
<protein>
    <recommendedName>
        <fullName evidence="6">4Fe-4S ferredoxin-type domain-containing protein</fullName>
    </recommendedName>
</protein>
<evidence type="ECO:0000259" key="6">
    <source>
        <dbReference type="PROSITE" id="PS51379"/>
    </source>
</evidence>
<name>A0A0F9J8T2_9ZZZZ</name>
<dbReference type="InterPro" id="IPR017900">
    <property type="entry name" value="4Fe4S_Fe_S_CS"/>
</dbReference>
<dbReference type="EMBL" id="LAZR01010629">
    <property type="protein sequence ID" value="KKM65948.1"/>
    <property type="molecule type" value="Genomic_DNA"/>
</dbReference>
<dbReference type="PROSITE" id="PS00198">
    <property type="entry name" value="4FE4S_FER_1"/>
    <property type="match status" value="1"/>
</dbReference>
<evidence type="ECO:0000256" key="3">
    <source>
        <dbReference type="ARBA" id="ARBA00022630"/>
    </source>
</evidence>
<comment type="cofactor">
    <cofactor evidence="1">
        <name>FMN</name>
        <dbReference type="ChEBI" id="CHEBI:58210"/>
    </cofactor>
</comment>
<dbReference type="PANTHER" id="PTHR43673">
    <property type="entry name" value="NAD(P)H NITROREDUCTASE YDGI-RELATED"/>
    <property type="match status" value="1"/>
</dbReference>
<dbReference type="SUPFAM" id="SSF55469">
    <property type="entry name" value="FMN-dependent nitroreductase-like"/>
    <property type="match status" value="1"/>
</dbReference>
<accession>A0A0F9J8T2</accession>
<dbReference type="Pfam" id="PF00881">
    <property type="entry name" value="Nitroreductase"/>
    <property type="match status" value="1"/>
</dbReference>
<keyword evidence="5" id="KW-0560">Oxidoreductase</keyword>
<dbReference type="GO" id="GO:0016491">
    <property type="term" value="F:oxidoreductase activity"/>
    <property type="evidence" value="ECO:0007669"/>
    <property type="project" value="UniProtKB-KW"/>
</dbReference>
<dbReference type="InterPro" id="IPR017896">
    <property type="entry name" value="4Fe4S_Fe-S-bd"/>
</dbReference>
<dbReference type="SUPFAM" id="SSF54862">
    <property type="entry name" value="4Fe-4S ferredoxins"/>
    <property type="match status" value="1"/>
</dbReference>
<evidence type="ECO:0000256" key="1">
    <source>
        <dbReference type="ARBA" id="ARBA00001917"/>
    </source>
</evidence>
<feature type="domain" description="4Fe-4S ferredoxin-type" evidence="6">
    <location>
        <begin position="31"/>
        <end position="62"/>
    </location>
</feature>
<dbReference type="Gene3D" id="3.40.109.10">
    <property type="entry name" value="NADH Oxidase"/>
    <property type="match status" value="1"/>
</dbReference>
<dbReference type="InterPro" id="IPR000415">
    <property type="entry name" value="Nitroreductase-like"/>
</dbReference>
<gene>
    <name evidence="7" type="ORF">LCGC14_1486120</name>
</gene>
<comment type="similarity">
    <text evidence="2">Belongs to the nitroreductase family.</text>
</comment>
<keyword evidence="3" id="KW-0285">Flavoprotein</keyword>
<reference evidence="7" key="1">
    <citation type="journal article" date="2015" name="Nature">
        <title>Complex archaea that bridge the gap between prokaryotes and eukaryotes.</title>
        <authorList>
            <person name="Spang A."/>
            <person name="Saw J.H."/>
            <person name="Jorgensen S.L."/>
            <person name="Zaremba-Niedzwiedzka K."/>
            <person name="Martijn J."/>
            <person name="Lind A.E."/>
            <person name="van Eijk R."/>
            <person name="Schleper C."/>
            <person name="Guy L."/>
            <person name="Ettema T.J."/>
        </authorList>
    </citation>
    <scope>NUCLEOTIDE SEQUENCE</scope>
</reference>
<comment type="caution">
    <text evidence="7">The sequence shown here is derived from an EMBL/GenBank/DDBJ whole genome shotgun (WGS) entry which is preliminary data.</text>
</comment>
<keyword evidence="4" id="KW-0288">FMN</keyword>
<proteinExistence type="inferred from homology"/>
<evidence type="ECO:0000256" key="4">
    <source>
        <dbReference type="ARBA" id="ARBA00022643"/>
    </source>
</evidence>
<dbReference type="Gene3D" id="3.30.70.20">
    <property type="match status" value="1"/>
</dbReference>
<organism evidence="7">
    <name type="scientific">marine sediment metagenome</name>
    <dbReference type="NCBI Taxonomy" id="412755"/>
    <lineage>
        <taxon>unclassified sequences</taxon>
        <taxon>metagenomes</taxon>
        <taxon>ecological metagenomes</taxon>
    </lineage>
</organism>
<sequence>MSILGIDYENCNDCNICLTACMLFRRDEEQDKVVFNDPTDFCNLCAQCIARCPEDAILHEGLGESYTYEGINKPETIASYDTVYKFLRANRSIRRFKKKDVPNDLLKKVFEAMTHAPTATNARTESFSILSDREHIKKLSDAVIEELLKNPPTKEKYGNLFKLLGKAFYSPIYFDAPHVIFVDSPDESENEANNIGIIITYGRLAAQALGLGTCWNGWTTGAMRLNPKIRELANITGNSIGIFILGYPAVKFYRSPPRTPKQINGLE</sequence>
<dbReference type="PANTHER" id="PTHR43673:SF2">
    <property type="entry name" value="NITROREDUCTASE"/>
    <property type="match status" value="1"/>
</dbReference>
<evidence type="ECO:0000313" key="7">
    <source>
        <dbReference type="EMBL" id="KKM65948.1"/>
    </source>
</evidence>
<evidence type="ECO:0000256" key="2">
    <source>
        <dbReference type="ARBA" id="ARBA00007118"/>
    </source>
</evidence>
<dbReference type="PROSITE" id="PS51379">
    <property type="entry name" value="4FE4S_FER_2"/>
    <property type="match status" value="1"/>
</dbReference>